<evidence type="ECO:0000256" key="1">
    <source>
        <dbReference type="SAM" id="MobiDB-lite"/>
    </source>
</evidence>
<gene>
    <name evidence="2" type="ORF">O181_131564</name>
</gene>
<dbReference type="AlphaFoldDB" id="A0A9Q3L5X7"/>
<reference evidence="2" key="1">
    <citation type="submission" date="2021-03" db="EMBL/GenBank/DDBJ databases">
        <title>Draft genome sequence of rust myrtle Austropuccinia psidii MF-1, a brazilian biotype.</title>
        <authorList>
            <person name="Quecine M.C."/>
            <person name="Pachon D.M.R."/>
            <person name="Bonatelli M.L."/>
            <person name="Correr F.H."/>
            <person name="Franceschini L.M."/>
            <person name="Leite T.F."/>
            <person name="Margarido G.R.A."/>
            <person name="Almeida C.A."/>
            <person name="Ferrarezi J.A."/>
            <person name="Labate C.A."/>
        </authorList>
    </citation>
    <scope>NUCLEOTIDE SEQUENCE</scope>
    <source>
        <strain evidence="2">MF-1</strain>
    </source>
</reference>
<protein>
    <submittedName>
        <fullName evidence="2">Uncharacterized protein</fullName>
    </submittedName>
</protein>
<dbReference type="EMBL" id="AVOT02145363">
    <property type="protein sequence ID" value="MBW0591849.1"/>
    <property type="molecule type" value="Genomic_DNA"/>
</dbReference>
<feature type="compositionally biased region" description="Acidic residues" evidence="1">
    <location>
        <begin position="26"/>
        <end position="43"/>
    </location>
</feature>
<sequence>MKRAKKLKVLLRSNWQFSRNFRGPGEDCEEEEENSVGEEESDGTEGVPAPVRASKGTGAPTLAQSIKTVSHQSELSLLAIMQKMTQIRANFPEASSYEASRPPACQTSCIKPP</sequence>
<evidence type="ECO:0000313" key="2">
    <source>
        <dbReference type="EMBL" id="MBW0591849.1"/>
    </source>
</evidence>
<organism evidence="2 3">
    <name type="scientific">Austropuccinia psidii MF-1</name>
    <dbReference type="NCBI Taxonomy" id="1389203"/>
    <lineage>
        <taxon>Eukaryota</taxon>
        <taxon>Fungi</taxon>
        <taxon>Dikarya</taxon>
        <taxon>Basidiomycota</taxon>
        <taxon>Pucciniomycotina</taxon>
        <taxon>Pucciniomycetes</taxon>
        <taxon>Pucciniales</taxon>
        <taxon>Sphaerophragmiaceae</taxon>
        <taxon>Austropuccinia</taxon>
    </lineage>
</organism>
<comment type="caution">
    <text evidence="2">The sequence shown here is derived from an EMBL/GenBank/DDBJ whole genome shotgun (WGS) entry which is preliminary data.</text>
</comment>
<dbReference type="Proteomes" id="UP000765509">
    <property type="component" value="Unassembled WGS sequence"/>
</dbReference>
<accession>A0A9Q3L5X7</accession>
<keyword evidence="3" id="KW-1185">Reference proteome</keyword>
<feature type="region of interest" description="Disordered" evidence="1">
    <location>
        <begin position="19"/>
        <end position="58"/>
    </location>
</feature>
<proteinExistence type="predicted"/>
<evidence type="ECO:0000313" key="3">
    <source>
        <dbReference type="Proteomes" id="UP000765509"/>
    </source>
</evidence>
<name>A0A9Q3L5X7_9BASI</name>